<dbReference type="GO" id="GO:0005524">
    <property type="term" value="F:ATP binding"/>
    <property type="evidence" value="ECO:0007669"/>
    <property type="project" value="UniProtKB-KW"/>
</dbReference>
<evidence type="ECO:0000256" key="3">
    <source>
        <dbReference type="PROSITE-ProRule" id="PRU00283"/>
    </source>
</evidence>
<dbReference type="InterPro" id="IPR036961">
    <property type="entry name" value="Kinesin_motor_dom_sf"/>
</dbReference>
<comment type="caution">
    <text evidence="3">Lacks conserved residue(s) required for the propagation of feature annotation.</text>
</comment>
<dbReference type="SUPFAM" id="SSF52540">
    <property type="entry name" value="P-loop containing nucleoside triphosphate hydrolases"/>
    <property type="match status" value="1"/>
</dbReference>
<evidence type="ECO:0000313" key="5">
    <source>
        <dbReference type="EMBL" id="KAL1402091.1"/>
    </source>
</evidence>
<accession>A0ABD1DR77</accession>
<evidence type="ECO:0000313" key="6">
    <source>
        <dbReference type="Proteomes" id="UP001562425"/>
    </source>
</evidence>
<keyword evidence="1" id="KW-0547">Nucleotide-binding</keyword>
<keyword evidence="2" id="KW-0067">ATP-binding</keyword>
<protein>
    <recommendedName>
        <fullName evidence="4">Kinesin motor domain-containing protein</fullName>
    </recommendedName>
</protein>
<organism evidence="5 6">
    <name type="scientific">Culex pipiens pipiens</name>
    <name type="common">Northern house mosquito</name>
    <dbReference type="NCBI Taxonomy" id="38569"/>
    <lineage>
        <taxon>Eukaryota</taxon>
        <taxon>Metazoa</taxon>
        <taxon>Ecdysozoa</taxon>
        <taxon>Arthropoda</taxon>
        <taxon>Hexapoda</taxon>
        <taxon>Insecta</taxon>
        <taxon>Pterygota</taxon>
        <taxon>Neoptera</taxon>
        <taxon>Endopterygota</taxon>
        <taxon>Diptera</taxon>
        <taxon>Nematocera</taxon>
        <taxon>Culicoidea</taxon>
        <taxon>Culicidae</taxon>
        <taxon>Culicinae</taxon>
        <taxon>Culicini</taxon>
        <taxon>Culex</taxon>
        <taxon>Culex</taxon>
    </lineage>
</organism>
<dbReference type="InterPro" id="IPR027417">
    <property type="entry name" value="P-loop_NTPase"/>
</dbReference>
<sequence>MFLVTLGLGLLHEKINGIQQKNKQQGAKNECVQVVVRCRPLNNKEQTGNFQKVVDVFPSRGVIEILNCNESSRENKKMFTYDAVYDKE</sequence>
<feature type="domain" description="Kinesin motor" evidence="4">
    <location>
        <begin position="31"/>
        <end position="88"/>
    </location>
</feature>
<keyword evidence="6" id="KW-1185">Reference proteome</keyword>
<comment type="caution">
    <text evidence="5">The sequence shown here is derived from an EMBL/GenBank/DDBJ whole genome shotgun (WGS) entry which is preliminary data.</text>
</comment>
<proteinExistence type="inferred from homology"/>
<comment type="similarity">
    <text evidence="3">Belongs to the TRAFAC class myosin-kinesin ATPase superfamily. Kinesin family.</text>
</comment>
<evidence type="ECO:0000256" key="1">
    <source>
        <dbReference type="ARBA" id="ARBA00022741"/>
    </source>
</evidence>
<dbReference type="Proteomes" id="UP001562425">
    <property type="component" value="Unassembled WGS sequence"/>
</dbReference>
<name>A0ABD1DR77_CULPP</name>
<dbReference type="EMBL" id="JBEHCU010003589">
    <property type="protein sequence ID" value="KAL1402091.1"/>
    <property type="molecule type" value="Genomic_DNA"/>
</dbReference>
<dbReference type="Gene3D" id="3.40.850.10">
    <property type="entry name" value="Kinesin motor domain"/>
    <property type="match status" value="1"/>
</dbReference>
<evidence type="ECO:0000256" key="2">
    <source>
        <dbReference type="ARBA" id="ARBA00022840"/>
    </source>
</evidence>
<gene>
    <name evidence="5" type="ORF">pipiens_019870</name>
</gene>
<reference evidence="5 6" key="1">
    <citation type="submission" date="2024-05" db="EMBL/GenBank/DDBJ databases">
        <title>Culex pipiens pipiens assembly and annotation.</title>
        <authorList>
            <person name="Alout H."/>
            <person name="Durand T."/>
        </authorList>
    </citation>
    <scope>NUCLEOTIDE SEQUENCE [LARGE SCALE GENOMIC DNA]</scope>
    <source>
        <strain evidence="5">HA-2024</strain>
        <tissue evidence="5">Whole body</tissue>
    </source>
</reference>
<evidence type="ECO:0000259" key="4">
    <source>
        <dbReference type="PROSITE" id="PS50067"/>
    </source>
</evidence>
<dbReference type="PROSITE" id="PS50067">
    <property type="entry name" value="KINESIN_MOTOR_2"/>
    <property type="match status" value="1"/>
</dbReference>
<dbReference type="AlphaFoldDB" id="A0ABD1DR77"/>
<dbReference type="InterPro" id="IPR001752">
    <property type="entry name" value="Kinesin_motor_dom"/>
</dbReference>